<feature type="compositionally biased region" description="Polar residues" evidence="11">
    <location>
        <begin position="1"/>
        <end position="13"/>
    </location>
</feature>
<dbReference type="GO" id="GO:0007076">
    <property type="term" value="P:mitotic chromosome condensation"/>
    <property type="evidence" value="ECO:0007669"/>
    <property type="project" value="InterPro"/>
</dbReference>
<evidence type="ECO:0000256" key="3">
    <source>
        <dbReference type="ARBA" id="ARBA00009471"/>
    </source>
</evidence>
<feature type="compositionally biased region" description="Basic and acidic residues" evidence="11">
    <location>
        <begin position="166"/>
        <end position="177"/>
    </location>
</feature>
<dbReference type="OrthoDB" id="362021at2759"/>
<keyword evidence="5" id="KW-0158">Chromosome</keyword>
<feature type="compositionally biased region" description="Acidic residues" evidence="11">
    <location>
        <begin position="178"/>
        <end position="188"/>
    </location>
</feature>
<evidence type="ECO:0000313" key="13">
    <source>
        <dbReference type="EMBL" id="OAD46991.1"/>
    </source>
</evidence>
<protein>
    <recommendedName>
        <fullName evidence="4">Condensin complex subunit 2</fullName>
    </recommendedName>
</protein>
<keyword evidence="9" id="KW-0226">DNA condensation</keyword>
<evidence type="ECO:0000313" key="12">
    <source>
        <dbReference type="EMBL" id="OAD46989.1"/>
    </source>
</evidence>
<comment type="subcellular location">
    <subcellularLocation>
        <location evidence="1">Chromosome</location>
    </subcellularLocation>
    <subcellularLocation>
        <location evidence="2">Cytoplasm</location>
    </subcellularLocation>
</comment>
<accession>A0A310S410</accession>
<dbReference type="AlphaFoldDB" id="A0A310S410"/>
<feature type="compositionally biased region" description="Polar residues" evidence="11">
    <location>
        <begin position="32"/>
        <end position="42"/>
    </location>
</feature>
<sequence length="600" mass="68957">MATRKSTTNILLNSTIHSTSTSSSPLRRKSMLPQSSSNFALSENNDEAERLARRREIIDSSMSTPISLNDRRRSLGLGFLVHMPPSQMAERISQCIKLGTENKINPKNAFSLEMIDFMTYMIKKKDANMSNLQVATTSLDVSTKIYGFRVDGVHMDILQMIGGLDKQNKNNENKSNVEEMDCQEGIEDSQEKQKLEKKKKKRNKQRIFTTVEALKMNVETEKPSLITMEADLQTTDMLYQAMLPNHANSKFYPHPYNDILVDTVNNKDMQDEEENINRCAMESNQVENIVDFRKVLTTTVPSKVSEYTFIQKNLSIHWAGPSHWKVTNFKRALFNNNVQNKLHLQQAKKKKEIELCYDNETIERLNIKFLPSQAAKLLARTAKVEWNEEILTLPPDKHYDIIQASKLYLHSTMLENPRNKSATSLSDDMENYNYTNENDTSNYALNKNGENNKENEDDMIVNGMTYEVENMSGLQMPFTGDNLVAIPKLTNKLSIGYSIRPKKIDMRQLKYSIWKCLKDETDENVEEPVTKKAMRQDIDKINGNKHFTDIYNKLPRILTKTNIEALSFPISFVSLLHLANEKTLKINSSCDMTDLIIEQN</sequence>
<feature type="compositionally biased region" description="Low complexity" evidence="11">
    <location>
        <begin position="14"/>
        <end position="24"/>
    </location>
</feature>
<name>A0A310S410_9HYME</name>
<dbReference type="GO" id="GO:0005737">
    <property type="term" value="C:cytoplasm"/>
    <property type="evidence" value="ECO:0007669"/>
    <property type="project" value="UniProtKB-SubCell"/>
</dbReference>
<keyword evidence="6" id="KW-0963">Cytoplasm</keyword>
<reference evidence="13 14" key="1">
    <citation type="submission" date="2015-07" db="EMBL/GenBank/DDBJ databases">
        <title>The genome of Eufriesea mexicana.</title>
        <authorList>
            <person name="Pan H."/>
            <person name="Kapheim K."/>
        </authorList>
    </citation>
    <scope>NUCLEOTIDE SEQUENCE [LARGE SCALE GENOMIC DNA]</scope>
    <source>
        <strain evidence="13">0111107269</strain>
        <tissue evidence="13">Whole body</tissue>
    </source>
</reference>
<evidence type="ECO:0000313" key="14">
    <source>
        <dbReference type="Proteomes" id="UP000250275"/>
    </source>
</evidence>
<keyword evidence="10" id="KW-0131">Cell cycle</keyword>
<evidence type="ECO:0000256" key="5">
    <source>
        <dbReference type="ARBA" id="ARBA00022454"/>
    </source>
</evidence>
<keyword evidence="14" id="KW-1185">Reference proteome</keyword>
<evidence type="ECO:0000256" key="6">
    <source>
        <dbReference type="ARBA" id="ARBA00022490"/>
    </source>
</evidence>
<comment type="similarity">
    <text evidence="3">Belongs to the CND2 (condensin subunit 2) family.</text>
</comment>
<evidence type="ECO:0000256" key="4">
    <source>
        <dbReference type="ARBA" id="ARBA00016065"/>
    </source>
</evidence>
<keyword evidence="7" id="KW-0132">Cell division</keyword>
<dbReference type="EMBL" id="KQ797156">
    <property type="protein sequence ID" value="OAD46989.1"/>
    <property type="molecule type" value="Genomic_DNA"/>
</dbReference>
<evidence type="ECO:0000256" key="9">
    <source>
        <dbReference type="ARBA" id="ARBA00023067"/>
    </source>
</evidence>
<dbReference type="Proteomes" id="UP000250275">
    <property type="component" value="Unassembled WGS sequence"/>
</dbReference>
<dbReference type="PANTHER" id="PTHR13108">
    <property type="entry name" value="CONDENSIN COMPLEX SUBUNIT 2"/>
    <property type="match status" value="1"/>
</dbReference>
<feature type="compositionally biased region" description="Polar residues" evidence="11">
    <location>
        <begin position="435"/>
        <end position="445"/>
    </location>
</feature>
<evidence type="ECO:0000256" key="2">
    <source>
        <dbReference type="ARBA" id="ARBA00004496"/>
    </source>
</evidence>
<dbReference type="GO" id="GO:0000796">
    <property type="term" value="C:condensin complex"/>
    <property type="evidence" value="ECO:0007669"/>
    <property type="project" value="InterPro"/>
</dbReference>
<evidence type="ECO:0000256" key="10">
    <source>
        <dbReference type="ARBA" id="ARBA00023306"/>
    </source>
</evidence>
<keyword evidence="8" id="KW-0498">Mitosis</keyword>
<gene>
    <name evidence="12" type="ORF">WN48_06214</name>
    <name evidence="13" type="ORF">WN48_06216</name>
</gene>
<feature type="region of interest" description="Disordered" evidence="11">
    <location>
        <begin position="435"/>
        <end position="456"/>
    </location>
</feature>
<organism evidence="13 14">
    <name type="scientific">Eufriesea mexicana</name>
    <dbReference type="NCBI Taxonomy" id="516756"/>
    <lineage>
        <taxon>Eukaryota</taxon>
        <taxon>Metazoa</taxon>
        <taxon>Ecdysozoa</taxon>
        <taxon>Arthropoda</taxon>
        <taxon>Hexapoda</taxon>
        <taxon>Insecta</taxon>
        <taxon>Pterygota</taxon>
        <taxon>Neoptera</taxon>
        <taxon>Endopterygota</taxon>
        <taxon>Hymenoptera</taxon>
        <taxon>Apocrita</taxon>
        <taxon>Aculeata</taxon>
        <taxon>Apoidea</taxon>
        <taxon>Anthophila</taxon>
        <taxon>Apidae</taxon>
        <taxon>Eufriesea</taxon>
    </lineage>
</organism>
<proteinExistence type="inferred from homology"/>
<evidence type="ECO:0000256" key="7">
    <source>
        <dbReference type="ARBA" id="ARBA00022618"/>
    </source>
</evidence>
<dbReference type="PANTHER" id="PTHR13108:SF9">
    <property type="entry name" value="CONDENSIN COMPLEX SUBUNIT 2"/>
    <property type="match status" value="1"/>
</dbReference>
<dbReference type="InterPro" id="IPR022816">
    <property type="entry name" value="Condensin_barren_su2"/>
</dbReference>
<dbReference type="GO" id="GO:0051301">
    <property type="term" value="P:cell division"/>
    <property type="evidence" value="ECO:0007669"/>
    <property type="project" value="UniProtKB-KW"/>
</dbReference>
<feature type="region of interest" description="Disordered" evidence="11">
    <location>
        <begin position="1"/>
        <end position="47"/>
    </location>
</feature>
<dbReference type="Pfam" id="PF05786">
    <property type="entry name" value="Cnd2"/>
    <property type="match status" value="2"/>
</dbReference>
<evidence type="ECO:0000256" key="1">
    <source>
        <dbReference type="ARBA" id="ARBA00004286"/>
    </source>
</evidence>
<feature type="region of interest" description="Disordered" evidence="11">
    <location>
        <begin position="166"/>
        <end position="202"/>
    </location>
</feature>
<dbReference type="EMBL" id="KQ797156">
    <property type="protein sequence ID" value="OAD46991.1"/>
    <property type="molecule type" value="Genomic_DNA"/>
</dbReference>
<evidence type="ECO:0000256" key="8">
    <source>
        <dbReference type="ARBA" id="ARBA00022776"/>
    </source>
</evidence>
<dbReference type="GO" id="GO:0003682">
    <property type="term" value="F:chromatin binding"/>
    <property type="evidence" value="ECO:0007669"/>
    <property type="project" value="TreeGrafter"/>
</dbReference>
<evidence type="ECO:0000256" key="11">
    <source>
        <dbReference type="SAM" id="MobiDB-lite"/>
    </source>
</evidence>